<evidence type="ECO:0000256" key="1">
    <source>
        <dbReference type="SAM" id="MobiDB-lite"/>
    </source>
</evidence>
<evidence type="ECO:0000313" key="2">
    <source>
        <dbReference type="EMBL" id="MFB9330315.1"/>
    </source>
</evidence>
<keyword evidence="3" id="KW-1185">Reference proteome</keyword>
<sequence>MSELETTAVCPWCHTEIIWDSEIGPEKHCPYCGNELSGYRTVQIGIDQAEDEDGEEEDEEATGGARDNEAYDDLWDDEEAGAPRARAGGSRGGSIGVGGGHLAAQATVQQLLDQQADMPECPVCREFLLEAGTQTVAEGTFAPVYSKLLKGPLLAAPFQVVTYVCPACFHVENKLAKSDQDRVIQTLAEAADDL</sequence>
<proteinExistence type="predicted"/>
<dbReference type="EMBL" id="JBHMDO010000047">
    <property type="protein sequence ID" value="MFB9330315.1"/>
    <property type="molecule type" value="Genomic_DNA"/>
</dbReference>
<protein>
    <submittedName>
        <fullName evidence="2">Uncharacterized protein</fullName>
    </submittedName>
</protein>
<organism evidence="2 3">
    <name type="scientific">Paenibacillus aurantiacus</name>
    <dbReference type="NCBI Taxonomy" id="1936118"/>
    <lineage>
        <taxon>Bacteria</taxon>
        <taxon>Bacillati</taxon>
        <taxon>Bacillota</taxon>
        <taxon>Bacilli</taxon>
        <taxon>Bacillales</taxon>
        <taxon>Paenibacillaceae</taxon>
        <taxon>Paenibacillus</taxon>
    </lineage>
</organism>
<gene>
    <name evidence="2" type="ORF">ACFFSY_30590</name>
</gene>
<dbReference type="RefSeq" id="WP_377501384.1">
    <property type="nucleotide sequence ID" value="NZ_JBHMDO010000047.1"/>
</dbReference>
<feature type="compositionally biased region" description="Acidic residues" evidence="1">
    <location>
        <begin position="49"/>
        <end position="61"/>
    </location>
</feature>
<dbReference type="Proteomes" id="UP001589747">
    <property type="component" value="Unassembled WGS sequence"/>
</dbReference>
<name>A0ABV5KZF0_9BACL</name>
<comment type="caution">
    <text evidence="2">The sequence shown here is derived from an EMBL/GenBank/DDBJ whole genome shotgun (WGS) entry which is preliminary data.</text>
</comment>
<evidence type="ECO:0000313" key="3">
    <source>
        <dbReference type="Proteomes" id="UP001589747"/>
    </source>
</evidence>
<reference evidence="2 3" key="1">
    <citation type="submission" date="2024-09" db="EMBL/GenBank/DDBJ databases">
        <authorList>
            <person name="Sun Q."/>
            <person name="Mori K."/>
        </authorList>
    </citation>
    <scope>NUCLEOTIDE SEQUENCE [LARGE SCALE GENOMIC DNA]</scope>
    <source>
        <strain evidence="2 3">TISTR 2452</strain>
    </source>
</reference>
<accession>A0ABV5KZF0</accession>
<feature type="region of interest" description="Disordered" evidence="1">
    <location>
        <begin position="49"/>
        <end position="72"/>
    </location>
</feature>